<sequence>MCTEAEDALRTAASPRKRDEEGRCGCADAEDALRAERRLLWRAPELLRDPAAPARGTQKGTSTNVTLYNMLALFFVYVGTCGCADAEDALRAERRLLWRAPELLRDPAAPARGTQKGDVYSFGIILYEILGRDGPWGRTHLTNAEIIGRVRQPIGGVLFRPPLSGLAARPSVLAVLNACWSERPDRRPDLRLVRLRLKDMHAGMKTNIFDNMLAMMEKYASNLEEVVAQRTEQLVQEKRRTDDLLHRMLPRSVAEALKRGERVQAESFSCVTVYFSDIVGFTKMAATHTPMEIVDILNDLYTCLDAIISSYNVYKVETIGDAYMVVGGVGERCARHAAEVGSLALHVLQAVPGLRMRVALAEPPRIRIGEQ</sequence>
<dbReference type="GO" id="GO:0001653">
    <property type="term" value="F:peptide receptor activity"/>
    <property type="evidence" value="ECO:0007669"/>
    <property type="project" value="TreeGrafter"/>
</dbReference>
<dbReference type="Proteomes" id="UP000653454">
    <property type="component" value="Unassembled WGS sequence"/>
</dbReference>
<dbReference type="PANTHER" id="PTHR11920">
    <property type="entry name" value="GUANYLYL CYCLASE"/>
    <property type="match status" value="1"/>
</dbReference>
<keyword evidence="7" id="KW-1133">Transmembrane helix</keyword>
<evidence type="ECO:0000256" key="5">
    <source>
        <dbReference type="ARBA" id="ARBA00022729"/>
    </source>
</evidence>
<dbReference type="GO" id="GO:0004672">
    <property type="term" value="F:protein kinase activity"/>
    <property type="evidence" value="ECO:0007669"/>
    <property type="project" value="InterPro"/>
</dbReference>
<dbReference type="GO" id="GO:0007168">
    <property type="term" value="P:receptor guanylyl cyclase signaling pathway"/>
    <property type="evidence" value="ECO:0007669"/>
    <property type="project" value="TreeGrafter"/>
</dbReference>
<dbReference type="Gene3D" id="1.10.510.10">
    <property type="entry name" value="Transferase(Phosphotransferase) domain 1"/>
    <property type="match status" value="1"/>
</dbReference>
<dbReference type="Pfam" id="PF00211">
    <property type="entry name" value="Guanylate_cyc"/>
    <property type="match status" value="1"/>
</dbReference>
<dbReference type="SMART" id="SM00044">
    <property type="entry name" value="CYCc"/>
    <property type="match status" value="1"/>
</dbReference>
<evidence type="ECO:0000313" key="15">
    <source>
        <dbReference type="Proteomes" id="UP000653454"/>
    </source>
</evidence>
<keyword evidence="5" id="KW-0732">Signal</keyword>
<dbReference type="GO" id="GO:0004383">
    <property type="term" value="F:guanylate cyclase activity"/>
    <property type="evidence" value="ECO:0007669"/>
    <property type="project" value="UniProtKB-EC"/>
</dbReference>
<proteinExistence type="predicted"/>
<keyword evidence="8" id="KW-0472">Membrane</keyword>
<dbReference type="GO" id="GO:0035556">
    <property type="term" value="P:intracellular signal transduction"/>
    <property type="evidence" value="ECO:0007669"/>
    <property type="project" value="InterPro"/>
</dbReference>
<dbReference type="GO" id="GO:0004016">
    <property type="term" value="F:adenylate cyclase activity"/>
    <property type="evidence" value="ECO:0007669"/>
    <property type="project" value="TreeGrafter"/>
</dbReference>
<dbReference type="InterPro" id="IPR001245">
    <property type="entry name" value="Ser-Thr/Tyr_kinase_cat_dom"/>
</dbReference>
<name>A0A8S4DBL3_PLUXY</name>
<dbReference type="InterPro" id="IPR011645">
    <property type="entry name" value="HNOB_dom_associated"/>
</dbReference>
<dbReference type="Pfam" id="PF07714">
    <property type="entry name" value="PK_Tyr_Ser-Thr"/>
    <property type="match status" value="1"/>
</dbReference>
<evidence type="ECO:0000256" key="3">
    <source>
        <dbReference type="ARBA" id="ARBA00012202"/>
    </source>
</evidence>
<dbReference type="InterPro" id="IPR050401">
    <property type="entry name" value="Cyclic_nucleotide_synthase"/>
</dbReference>
<keyword evidence="11" id="KW-0141">cGMP biosynthesis</keyword>
<evidence type="ECO:0000256" key="9">
    <source>
        <dbReference type="ARBA" id="ARBA00023180"/>
    </source>
</evidence>
<feature type="domain" description="Guanylate cyclase" evidence="13">
    <location>
        <begin position="272"/>
        <end position="371"/>
    </location>
</feature>
<dbReference type="Pfam" id="PF07701">
    <property type="entry name" value="HNOBA"/>
    <property type="match status" value="1"/>
</dbReference>
<dbReference type="InterPro" id="IPR011009">
    <property type="entry name" value="Kinase-like_dom_sf"/>
</dbReference>
<dbReference type="EC" id="4.6.1.2" evidence="3"/>
<dbReference type="Gene3D" id="6.10.250.780">
    <property type="match status" value="1"/>
</dbReference>
<protein>
    <recommendedName>
        <fullName evidence="3">guanylate cyclase</fullName>
        <ecNumber evidence="3">4.6.1.2</ecNumber>
    </recommendedName>
</protein>
<dbReference type="PROSITE" id="PS50011">
    <property type="entry name" value="PROTEIN_KINASE_DOM"/>
    <property type="match status" value="1"/>
</dbReference>
<evidence type="ECO:0000256" key="1">
    <source>
        <dbReference type="ARBA" id="ARBA00001436"/>
    </source>
</evidence>
<keyword evidence="6" id="KW-0547">Nucleotide-binding</keyword>
<evidence type="ECO:0000313" key="14">
    <source>
        <dbReference type="EMBL" id="CAG9093029.1"/>
    </source>
</evidence>
<dbReference type="CDD" id="cd07302">
    <property type="entry name" value="CHD"/>
    <property type="match status" value="1"/>
</dbReference>
<gene>
    <name evidence="14" type="ORF">PLXY2_LOCUS1322</name>
</gene>
<comment type="catalytic activity">
    <reaction evidence="1">
        <text>GTP = 3',5'-cyclic GMP + diphosphate</text>
        <dbReference type="Rhea" id="RHEA:13665"/>
        <dbReference type="ChEBI" id="CHEBI:33019"/>
        <dbReference type="ChEBI" id="CHEBI:37565"/>
        <dbReference type="ChEBI" id="CHEBI:57746"/>
        <dbReference type="EC" id="4.6.1.2"/>
    </reaction>
</comment>
<dbReference type="SUPFAM" id="SSF56112">
    <property type="entry name" value="Protein kinase-like (PK-like)"/>
    <property type="match status" value="1"/>
</dbReference>
<evidence type="ECO:0000256" key="6">
    <source>
        <dbReference type="ARBA" id="ARBA00022741"/>
    </source>
</evidence>
<keyword evidence="9" id="KW-0325">Glycoprotein</keyword>
<comment type="caution">
    <text evidence="14">The sequence shown here is derived from an EMBL/GenBank/DDBJ whole genome shotgun (WGS) entry which is preliminary data.</text>
</comment>
<keyword evidence="15" id="KW-1185">Reference proteome</keyword>
<accession>A0A8S4DBL3</accession>
<dbReference type="GO" id="GO:0005886">
    <property type="term" value="C:plasma membrane"/>
    <property type="evidence" value="ECO:0007669"/>
    <property type="project" value="TreeGrafter"/>
</dbReference>
<evidence type="ECO:0000256" key="8">
    <source>
        <dbReference type="ARBA" id="ARBA00023136"/>
    </source>
</evidence>
<keyword evidence="4" id="KW-0812">Transmembrane</keyword>
<evidence type="ECO:0000259" key="13">
    <source>
        <dbReference type="PROSITE" id="PS50125"/>
    </source>
</evidence>
<evidence type="ECO:0000256" key="11">
    <source>
        <dbReference type="ARBA" id="ARBA00023293"/>
    </source>
</evidence>
<dbReference type="PROSITE" id="PS50125">
    <property type="entry name" value="GUANYLATE_CYCLASE_2"/>
    <property type="match status" value="1"/>
</dbReference>
<dbReference type="GO" id="GO:0005524">
    <property type="term" value="F:ATP binding"/>
    <property type="evidence" value="ECO:0007669"/>
    <property type="project" value="InterPro"/>
</dbReference>
<dbReference type="PANTHER" id="PTHR11920:SF501">
    <property type="entry name" value="GUANYLATE CYCLASE 32E"/>
    <property type="match status" value="1"/>
</dbReference>
<evidence type="ECO:0000256" key="10">
    <source>
        <dbReference type="ARBA" id="ARBA00023239"/>
    </source>
</evidence>
<reference evidence="14" key="1">
    <citation type="submission" date="2020-11" db="EMBL/GenBank/DDBJ databases">
        <authorList>
            <person name="Whiteford S."/>
        </authorList>
    </citation>
    <scope>NUCLEOTIDE SEQUENCE</scope>
</reference>
<organism evidence="14 15">
    <name type="scientific">Plutella xylostella</name>
    <name type="common">Diamondback moth</name>
    <name type="synonym">Plutella maculipennis</name>
    <dbReference type="NCBI Taxonomy" id="51655"/>
    <lineage>
        <taxon>Eukaryota</taxon>
        <taxon>Metazoa</taxon>
        <taxon>Ecdysozoa</taxon>
        <taxon>Arthropoda</taxon>
        <taxon>Hexapoda</taxon>
        <taxon>Insecta</taxon>
        <taxon>Pterygota</taxon>
        <taxon>Neoptera</taxon>
        <taxon>Endopterygota</taxon>
        <taxon>Lepidoptera</taxon>
        <taxon>Glossata</taxon>
        <taxon>Ditrysia</taxon>
        <taxon>Yponomeutoidea</taxon>
        <taxon>Plutellidae</taxon>
        <taxon>Plutella</taxon>
    </lineage>
</organism>
<keyword evidence="10" id="KW-0456">Lyase</keyword>
<evidence type="ECO:0000256" key="2">
    <source>
        <dbReference type="ARBA" id="ARBA00004479"/>
    </source>
</evidence>
<dbReference type="EMBL" id="CAJHNJ030000003">
    <property type="protein sequence ID" value="CAG9093029.1"/>
    <property type="molecule type" value="Genomic_DNA"/>
</dbReference>
<feature type="domain" description="Protein kinase" evidence="12">
    <location>
        <begin position="1"/>
        <end position="204"/>
    </location>
</feature>
<dbReference type="AlphaFoldDB" id="A0A8S4DBL3"/>
<evidence type="ECO:0000259" key="12">
    <source>
        <dbReference type="PROSITE" id="PS50011"/>
    </source>
</evidence>
<comment type="subcellular location">
    <subcellularLocation>
        <location evidence="2">Membrane</location>
        <topology evidence="2">Single-pass type I membrane protein</topology>
    </subcellularLocation>
</comment>
<dbReference type="Gene3D" id="3.30.70.1230">
    <property type="entry name" value="Nucleotide cyclase"/>
    <property type="match status" value="1"/>
</dbReference>
<dbReference type="InterPro" id="IPR029787">
    <property type="entry name" value="Nucleotide_cyclase"/>
</dbReference>
<dbReference type="InterPro" id="IPR000719">
    <property type="entry name" value="Prot_kinase_dom"/>
</dbReference>
<dbReference type="InterPro" id="IPR001054">
    <property type="entry name" value="A/G_cyclase"/>
</dbReference>
<dbReference type="SUPFAM" id="SSF55073">
    <property type="entry name" value="Nucleotide cyclase"/>
    <property type="match status" value="1"/>
</dbReference>
<evidence type="ECO:0000256" key="7">
    <source>
        <dbReference type="ARBA" id="ARBA00022989"/>
    </source>
</evidence>
<evidence type="ECO:0000256" key="4">
    <source>
        <dbReference type="ARBA" id="ARBA00022692"/>
    </source>
</evidence>